<feature type="domain" description="PTS EIIC type-2" evidence="15">
    <location>
        <begin position="286"/>
        <end position="641"/>
    </location>
</feature>
<dbReference type="eggNOG" id="COG1445">
    <property type="taxonomic scope" value="Bacteria"/>
</dbReference>
<keyword evidence="9" id="KW-0418">Kinase</keyword>
<feature type="domain" description="PTS EIIA type-2" evidence="13">
    <location>
        <begin position="2"/>
        <end position="146"/>
    </location>
</feature>
<feature type="transmembrane region" description="Helical" evidence="12">
    <location>
        <begin position="516"/>
        <end position="534"/>
    </location>
</feature>
<sequence>MSIFSKDFIFLDQDLNSKEEVFEFIAQKAVNLGIGTEKNKIFDDLLARENEISTGLESNFAIPHAQSSAITKPALLFLSLKSGLDWQNFDDSKAKFIFCILLPKSGFEQNQVEILAKVARIILNPEIKEIILSKDENVIFNSISKFIFEKDQVENHETNSQKIPINAKKVVGITSCTVGIAHTYLAAEKLEMGLKQNGYIPKIETRGSVGPKNVLTKEDIEEAEFVIVASDLEIDSSIFDQKKVYFTSTKAAIHETEDVIQKAKKATILHNKQKKQTQNQENRTSIVKHIITGISYMIPYVVFGGIMIALSLGIGKAIYGNAEAAPKGDFLWWMLEIGVIAFKLMIGVLGGYIAYSIAGRAALAPGFIVATVGNTNDLFYGIGGISVQTPMGFIGAVIFGILVGYSVKYINSLKIQKSLSAILPIFVIPIGVSLFWSLIVIFLIGAPIGWVLDKLIAGLKHVFENKDGIGIGVAFLLGLLLGGMAGFDMGGPVNKVAFLTSTALVSTQVYEPMGMMAAAIPVAPIGMGITTLIWRRKFTKEEKSLGLSAIIMGFIGISEGAIPFAIADPKRVISANVIGSAVAGGLAGLLAVTNQAGHGGPIVAILGAVGSIKHGIGLGIAFFFLSVIVGSFTTALIYGLWKDRNFNIFSNLTRKNHKKGAK</sequence>
<feature type="transmembrane region" description="Helical" evidence="12">
    <location>
        <begin position="572"/>
        <end position="592"/>
    </location>
</feature>
<evidence type="ECO:0000256" key="8">
    <source>
        <dbReference type="ARBA" id="ARBA00022692"/>
    </source>
</evidence>
<dbReference type="NCBIfam" id="TIGR00848">
    <property type="entry name" value="fruA"/>
    <property type="match status" value="1"/>
</dbReference>
<gene>
    <name evidence="16" type="primary">fruA</name>
    <name evidence="16" type="ORF">MOVI_0570</name>
</gene>
<dbReference type="GO" id="GO:0090563">
    <property type="term" value="F:protein-phosphocysteine-sugar phosphotransferase activity"/>
    <property type="evidence" value="ECO:0007669"/>
    <property type="project" value="TreeGrafter"/>
</dbReference>
<dbReference type="CDD" id="cd00211">
    <property type="entry name" value="PTS_IIA_fru"/>
    <property type="match status" value="1"/>
</dbReference>
<keyword evidence="7" id="KW-0598">Phosphotransferase system</keyword>
<dbReference type="GO" id="GO:0022877">
    <property type="term" value="F:protein-N(PI)-phosphohistidine-fructose phosphotransferase system transporter activity"/>
    <property type="evidence" value="ECO:0007669"/>
    <property type="project" value="InterPro"/>
</dbReference>
<feature type="transmembrane region" description="Helical" evidence="12">
    <location>
        <begin position="419"/>
        <end position="448"/>
    </location>
</feature>
<dbReference type="InterPro" id="IPR003501">
    <property type="entry name" value="PTS_EIIB_2/3"/>
</dbReference>
<feature type="transmembrane region" description="Helical" evidence="12">
    <location>
        <begin position="331"/>
        <end position="358"/>
    </location>
</feature>
<dbReference type="SUPFAM" id="SSF52794">
    <property type="entry name" value="PTS system IIB component-like"/>
    <property type="match status" value="1"/>
</dbReference>
<dbReference type="RefSeq" id="WP_044283916.1">
    <property type="nucleotide sequence ID" value="NZ_JFAD01000007.1"/>
</dbReference>
<evidence type="ECO:0000256" key="11">
    <source>
        <dbReference type="ARBA" id="ARBA00023136"/>
    </source>
</evidence>
<keyword evidence="5" id="KW-0762">Sugar transport</keyword>
<evidence type="ECO:0000256" key="2">
    <source>
        <dbReference type="ARBA" id="ARBA00022448"/>
    </source>
</evidence>
<evidence type="ECO:0000256" key="3">
    <source>
        <dbReference type="ARBA" id="ARBA00022475"/>
    </source>
</evidence>
<feature type="domain" description="PTS EIIB type-2" evidence="14">
    <location>
        <begin position="168"/>
        <end position="265"/>
    </location>
</feature>
<dbReference type="CDD" id="cd05569">
    <property type="entry name" value="PTS_IIB_fructose"/>
    <property type="match status" value="1"/>
</dbReference>
<feature type="transmembrane region" description="Helical" evidence="12">
    <location>
        <begin position="546"/>
        <end position="566"/>
    </location>
</feature>
<dbReference type="GO" id="GO:0005886">
    <property type="term" value="C:plasma membrane"/>
    <property type="evidence" value="ECO:0007669"/>
    <property type="project" value="UniProtKB-SubCell"/>
</dbReference>
<organism evidence="16 17">
    <name type="scientific">Mesomycoplasma ovipneumoniae 14811</name>
    <dbReference type="NCBI Taxonomy" id="1188239"/>
    <lineage>
        <taxon>Bacteria</taxon>
        <taxon>Bacillati</taxon>
        <taxon>Mycoplasmatota</taxon>
        <taxon>Mycoplasmoidales</taxon>
        <taxon>Metamycoplasmataceae</taxon>
        <taxon>Mesomycoplasma</taxon>
    </lineage>
</organism>
<evidence type="ECO:0000256" key="1">
    <source>
        <dbReference type="ARBA" id="ARBA00004429"/>
    </source>
</evidence>
<keyword evidence="4" id="KW-0597">Phosphoprotein</keyword>
<dbReference type="PROSITE" id="PS51094">
    <property type="entry name" value="PTS_EIIA_TYPE_2"/>
    <property type="match status" value="1"/>
</dbReference>
<dbReference type="PROSITE" id="PS51104">
    <property type="entry name" value="PTS_EIIC_TYPE_2"/>
    <property type="match status" value="1"/>
</dbReference>
<evidence type="ECO:0000259" key="15">
    <source>
        <dbReference type="PROSITE" id="PS51104"/>
    </source>
</evidence>
<feature type="transmembrane region" description="Helical" evidence="12">
    <location>
        <begin position="622"/>
        <end position="641"/>
    </location>
</feature>
<dbReference type="PROSITE" id="PS51099">
    <property type="entry name" value="PTS_EIIB_TYPE_2"/>
    <property type="match status" value="1"/>
</dbReference>
<evidence type="ECO:0000256" key="6">
    <source>
        <dbReference type="ARBA" id="ARBA00022679"/>
    </source>
</evidence>
<evidence type="ECO:0000256" key="5">
    <source>
        <dbReference type="ARBA" id="ARBA00022597"/>
    </source>
</evidence>
<dbReference type="GO" id="GO:0009401">
    <property type="term" value="P:phosphoenolpyruvate-dependent sugar phosphotransferase system"/>
    <property type="evidence" value="ECO:0007669"/>
    <property type="project" value="UniProtKB-KW"/>
</dbReference>
<keyword evidence="2" id="KW-0813">Transport</keyword>
<keyword evidence="3" id="KW-1003">Cell membrane</keyword>
<dbReference type="NCBIfam" id="TIGR01427">
    <property type="entry name" value="PTS_IIC_fructo"/>
    <property type="match status" value="1"/>
</dbReference>
<feature type="transmembrane region" description="Helical" evidence="12">
    <location>
        <begin position="297"/>
        <end position="319"/>
    </location>
</feature>
<protein>
    <submittedName>
        <fullName evidence="16">Phosphotransferase system PTS, fructose-specific enzyme IIABC component</fullName>
    </submittedName>
</protein>
<dbReference type="EMBL" id="JFAD01000007">
    <property type="protein sequence ID" value="EXU61437.1"/>
    <property type="molecule type" value="Genomic_DNA"/>
</dbReference>
<dbReference type="NCBIfam" id="TIGR00829">
    <property type="entry name" value="FRU"/>
    <property type="match status" value="1"/>
</dbReference>
<feature type="transmembrane region" description="Helical" evidence="12">
    <location>
        <begin position="378"/>
        <end position="407"/>
    </location>
</feature>
<dbReference type="Gene3D" id="3.40.930.10">
    <property type="entry name" value="Mannitol-specific EII, Chain A"/>
    <property type="match status" value="1"/>
</dbReference>
<evidence type="ECO:0000256" key="12">
    <source>
        <dbReference type="SAM" id="Phobius"/>
    </source>
</evidence>
<dbReference type="eggNOG" id="COG1299">
    <property type="taxonomic scope" value="Bacteria"/>
</dbReference>
<evidence type="ECO:0000259" key="13">
    <source>
        <dbReference type="PROSITE" id="PS51094"/>
    </source>
</evidence>
<dbReference type="STRING" id="1188239.MOVI_0570"/>
<dbReference type="InterPro" id="IPR036095">
    <property type="entry name" value="PTS_EIIB-like_sf"/>
</dbReference>
<dbReference type="InterPro" id="IPR016152">
    <property type="entry name" value="PTrfase/Anion_transptr"/>
</dbReference>
<keyword evidence="11 12" id="KW-0472">Membrane</keyword>
<evidence type="ECO:0000256" key="10">
    <source>
        <dbReference type="ARBA" id="ARBA00022989"/>
    </source>
</evidence>
<comment type="subcellular location">
    <subcellularLocation>
        <location evidence="1">Cell inner membrane</location>
        <topology evidence="1">Multi-pass membrane protein</topology>
    </subcellularLocation>
</comment>
<dbReference type="InterPro" id="IPR003353">
    <property type="entry name" value="PTS_IIB_fruc"/>
</dbReference>
<evidence type="ECO:0000256" key="7">
    <source>
        <dbReference type="ARBA" id="ARBA00022683"/>
    </source>
</evidence>
<proteinExistence type="predicted"/>
<dbReference type="AlphaFoldDB" id="A0A014NRD6"/>
<dbReference type="InterPro" id="IPR002178">
    <property type="entry name" value="PTS_EIIA_type-2_dom"/>
</dbReference>
<evidence type="ECO:0000256" key="4">
    <source>
        <dbReference type="ARBA" id="ARBA00022553"/>
    </source>
</evidence>
<accession>A0A014NRD6</accession>
<dbReference type="InterPro" id="IPR006327">
    <property type="entry name" value="PTS_IIC_fruc"/>
</dbReference>
<keyword evidence="8 12" id="KW-0812">Transmembrane</keyword>
<dbReference type="Gene3D" id="3.40.50.2300">
    <property type="match status" value="1"/>
</dbReference>
<dbReference type="GO" id="GO:0016301">
    <property type="term" value="F:kinase activity"/>
    <property type="evidence" value="ECO:0007669"/>
    <property type="project" value="UniProtKB-KW"/>
</dbReference>
<reference evidence="16 17" key="1">
    <citation type="submission" date="2014-03" db="EMBL/GenBank/DDBJ databases">
        <title>Genome sequence of Mycoplasma ovipneumoniae strain 14811.</title>
        <authorList>
            <person name="Sirand-Pugnet P."/>
            <person name="Breton M."/>
            <person name="Dordet-Frisoni E."/>
            <person name="Baranowski E."/>
            <person name="Barre A."/>
            <person name="Couture C."/>
            <person name="Dupuy V."/>
            <person name="Gaurivaud P."/>
            <person name="Jacob D."/>
            <person name="Lemaitre C."/>
            <person name="Manso-Silvan L."/>
            <person name="Nikolski M."/>
            <person name="Nouvel L.-X."/>
            <person name="Poumarat F."/>
            <person name="Tardy F."/>
            <person name="Thebault P."/>
            <person name="Theil S."/>
            <person name="Citti C."/>
            <person name="Thiaucourt F."/>
            <person name="Blanchard A."/>
        </authorList>
    </citation>
    <scope>NUCLEOTIDE SEQUENCE [LARGE SCALE GENOMIC DNA]</scope>
    <source>
        <strain evidence="16 17">14811</strain>
    </source>
</reference>
<dbReference type="PANTHER" id="PTHR30505">
    <property type="entry name" value="FRUCTOSE-LIKE PERMEASE"/>
    <property type="match status" value="1"/>
</dbReference>
<feature type="transmembrane region" description="Helical" evidence="12">
    <location>
        <begin position="468"/>
        <end position="486"/>
    </location>
</feature>
<dbReference type="GO" id="GO:0005351">
    <property type="term" value="F:carbohydrate:proton symporter activity"/>
    <property type="evidence" value="ECO:0007669"/>
    <property type="project" value="InterPro"/>
</dbReference>
<evidence type="ECO:0000259" key="14">
    <source>
        <dbReference type="PROSITE" id="PS51099"/>
    </source>
</evidence>
<dbReference type="Proteomes" id="UP000020977">
    <property type="component" value="Unassembled WGS sequence"/>
</dbReference>
<dbReference type="InterPro" id="IPR004715">
    <property type="entry name" value="PTS_IIA_fruc"/>
</dbReference>
<name>A0A014NRD6_9BACT</name>
<dbReference type="InterPro" id="IPR050864">
    <property type="entry name" value="Bacterial_PTS_Sugar_Transport"/>
</dbReference>
<evidence type="ECO:0000256" key="9">
    <source>
        <dbReference type="ARBA" id="ARBA00022777"/>
    </source>
</evidence>
<comment type="caution">
    <text evidence="16">The sequence shown here is derived from an EMBL/GenBank/DDBJ whole genome shotgun (WGS) entry which is preliminary data.</text>
</comment>
<evidence type="ECO:0000313" key="17">
    <source>
        <dbReference type="Proteomes" id="UP000020977"/>
    </source>
</evidence>
<dbReference type="Pfam" id="PF02302">
    <property type="entry name" value="PTS_IIB"/>
    <property type="match status" value="1"/>
</dbReference>
<dbReference type="SUPFAM" id="SSF55804">
    <property type="entry name" value="Phoshotransferase/anion transport protein"/>
    <property type="match status" value="1"/>
</dbReference>
<keyword evidence="10 12" id="KW-1133">Transmembrane helix</keyword>
<dbReference type="InterPro" id="IPR013014">
    <property type="entry name" value="PTS_EIIC_2"/>
</dbReference>
<keyword evidence="6 16" id="KW-0808">Transferase</keyword>
<dbReference type="InterPro" id="IPR013011">
    <property type="entry name" value="PTS_EIIB_2"/>
</dbReference>
<evidence type="ECO:0000313" key="16">
    <source>
        <dbReference type="EMBL" id="EXU61437.1"/>
    </source>
</evidence>
<dbReference type="PANTHER" id="PTHR30505:SF0">
    <property type="entry name" value="FRUCTOSE-LIKE PTS SYSTEM EIIBC COMPONENT-RELATED"/>
    <property type="match status" value="1"/>
</dbReference>
<dbReference type="eggNOG" id="COG1762">
    <property type="taxonomic scope" value="Bacteria"/>
</dbReference>
<dbReference type="Pfam" id="PF00359">
    <property type="entry name" value="PTS_EIIA_2"/>
    <property type="match status" value="1"/>
</dbReference>